<feature type="domain" description="GHMP kinase C-terminal" evidence="11">
    <location>
        <begin position="208"/>
        <end position="279"/>
    </location>
</feature>
<dbReference type="EC" id="2.7.1.148" evidence="2 9"/>
<gene>
    <name evidence="9" type="primary">ispE</name>
    <name evidence="12" type="ORF">SAMN05421872_11344</name>
</gene>
<dbReference type="SUPFAM" id="SSF55060">
    <property type="entry name" value="GHMP Kinase, C-terminal domain"/>
    <property type="match status" value="1"/>
</dbReference>
<dbReference type="Pfam" id="PF08544">
    <property type="entry name" value="GHMP_kinases_C"/>
    <property type="match status" value="1"/>
</dbReference>
<sequence>MNAERTVRAPAKINLHLGVGAPREDGYHPLLTVYQAVGLHDDLTARPSDTWSVEVEVPDWMGGIALPTVEDNIVTRAARLLARHHGLEPTGAVHVVKSIPVAGGMAGGSADAAAALVALDRLWGVQTSDDDLLRIAGELGSDVPFALVGGTALGTGRGELVAPVADTGTWWWVAVPSLDGLSTPAVYRHFDELHPDAAPEPPAADDLLAALAAGDPHALAATLRNDLQAPAIDLRPELGDLLDRGEAEGALRGLISGSGPTCVFLCESADAARAVAGAFADDSDRHPVVLVANGAVAGAHLVTYG</sequence>
<proteinExistence type="inferred from homology"/>
<evidence type="ECO:0000256" key="5">
    <source>
        <dbReference type="ARBA" id="ARBA00022741"/>
    </source>
</evidence>
<comment type="catalytic activity">
    <reaction evidence="9">
        <text>4-CDP-2-C-methyl-D-erythritol + ATP = 4-CDP-2-C-methyl-D-erythritol 2-phosphate + ADP + H(+)</text>
        <dbReference type="Rhea" id="RHEA:18437"/>
        <dbReference type="ChEBI" id="CHEBI:15378"/>
        <dbReference type="ChEBI" id="CHEBI:30616"/>
        <dbReference type="ChEBI" id="CHEBI:57823"/>
        <dbReference type="ChEBI" id="CHEBI:57919"/>
        <dbReference type="ChEBI" id="CHEBI:456216"/>
        <dbReference type="EC" id="2.7.1.148"/>
    </reaction>
</comment>
<feature type="active site" evidence="9">
    <location>
        <position position="142"/>
    </location>
</feature>
<feature type="active site" evidence="9">
    <location>
        <position position="12"/>
    </location>
</feature>
<reference evidence="12 13" key="1">
    <citation type="submission" date="2016-10" db="EMBL/GenBank/DDBJ databases">
        <authorList>
            <person name="de Groot N.N."/>
        </authorList>
    </citation>
    <scope>NUCLEOTIDE SEQUENCE [LARGE SCALE GENOMIC DNA]</scope>
    <source>
        <strain evidence="12 13">CGMCC 4.6858</strain>
    </source>
</reference>
<dbReference type="PIRSF" id="PIRSF010376">
    <property type="entry name" value="IspE"/>
    <property type="match status" value="1"/>
</dbReference>
<evidence type="ECO:0000313" key="12">
    <source>
        <dbReference type="EMBL" id="SDD98744.1"/>
    </source>
</evidence>
<dbReference type="PANTHER" id="PTHR43527">
    <property type="entry name" value="4-DIPHOSPHOCYTIDYL-2-C-METHYL-D-ERYTHRITOL KINASE, CHLOROPLASTIC"/>
    <property type="match status" value="1"/>
</dbReference>
<dbReference type="InterPro" id="IPR020568">
    <property type="entry name" value="Ribosomal_Su5_D2-typ_SF"/>
</dbReference>
<accession>A0A1G6Z7M3</accession>
<dbReference type="STRING" id="1045774.SAMN05421872_11344"/>
<dbReference type="UniPathway" id="UPA00056">
    <property type="reaction ID" value="UER00094"/>
</dbReference>
<dbReference type="Proteomes" id="UP000199034">
    <property type="component" value="Unassembled WGS sequence"/>
</dbReference>
<feature type="domain" description="GHMP kinase N-terminal" evidence="10">
    <location>
        <begin position="72"/>
        <end position="150"/>
    </location>
</feature>
<dbReference type="NCBIfam" id="TIGR00154">
    <property type="entry name" value="ispE"/>
    <property type="match status" value="1"/>
</dbReference>
<dbReference type="Gene3D" id="3.30.70.890">
    <property type="entry name" value="GHMP kinase, C-terminal domain"/>
    <property type="match status" value="1"/>
</dbReference>
<dbReference type="RefSeq" id="WP_090860254.1">
    <property type="nucleotide sequence ID" value="NZ_FMZM01000013.1"/>
</dbReference>
<dbReference type="NCBIfam" id="NF002870">
    <property type="entry name" value="PRK03188.1"/>
    <property type="match status" value="1"/>
</dbReference>
<keyword evidence="4 9" id="KW-0808">Transferase</keyword>
<evidence type="ECO:0000256" key="7">
    <source>
        <dbReference type="ARBA" id="ARBA00022840"/>
    </source>
</evidence>
<dbReference type="GO" id="GO:0019288">
    <property type="term" value="P:isopentenyl diphosphate biosynthetic process, methylerythritol 4-phosphate pathway"/>
    <property type="evidence" value="ECO:0007669"/>
    <property type="project" value="UniProtKB-UniRule"/>
</dbReference>
<evidence type="ECO:0000256" key="4">
    <source>
        <dbReference type="ARBA" id="ARBA00022679"/>
    </source>
</evidence>
<dbReference type="InterPro" id="IPR006204">
    <property type="entry name" value="GHMP_kinase_N_dom"/>
</dbReference>
<dbReference type="PANTHER" id="PTHR43527:SF2">
    <property type="entry name" value="4-DIPHOSPHOCYTIDYL-2-C-METHYL-D-ERYTHRITOL KINASE, CHLOROPLASTIC"/>
    <property type="match status" value="1"/>
</dbReference>
<keyword evidence="7 9" id="KW-0067">ATP-binding</keyword>
<keyword evidence="5 9" id="KW-0547">Nucleotide-binding</keyword>
<dbReference type="Gene3D" id="3.30.230.10">
    <property type="match status" value="1"/>
</dbReference>
<dbReference type="AlphaFoldDB" id="A0A1G6Z7M3"/>
<evidence type="ECO:0000256" key="8">
    <source>
        <dbReference type="ARBA" id="ARBA00032554"/>
    </source>
</evidence>
<comment type="similarity">
    <text evidence="1 9">Belongs to the GHMP kinase family. IspE subfamily.</text>
</comment>
<evidence type="ECO:0000259" key="11">
    <source>
        <dbReference type="Pfam" id="PF08544"/>
    </source>
</evidence>
<dbReference type="GO" id="GO:0005524">
    <property type="term" value="F:ATP binding"/>
    <property type="evidence" value="ECO:0007669"/>
    <property type="project" value="UniProtKB-UniRule"/>
</dbReference>
<evidence type="ECO:0000256" key="3">
    <source>
        <dbReference type="ARBA" id="ARBA00017473"/>
    </source>
</evidence>
<evidence type="ECO:0000256" key="6">
    <source>
        <dbReference type="ARBA" id="ARBA00022777"/>
    </source>
</evidence>
<comment type="pathway">
    <text evidence="9">Isoprenoid biosynthesis; isopentenyl diphosphate biosynthesis via DXP pathway; isopentenyl diphosphate from 1-deoxy-D-xylulose 5-phosphate: step 3/6.</text>
</comment>
<feature type="binding site" evidence="9">
    <location>
        <begin position="100"/>
        <end position="110"/>
    </location>
    <ligand>
        <name>ATP</name>
        <dbReference type="ChEBI" id="CHEBI:30616"/>
    </ligand>
</feature>
<evidence type="ECO:0000256" key="1">
    <source>
        <dbReference type="ARBA" id="ARBA00009684"/>
    </source>
</evidence>
<dbReference type="InterPro" id="IPR036554">
    <property type="entry name" value="GHMP_kinase_C_sf"/>
</dbReference>
<protein>
    <recommendedName>
        <fullName evidence="3 9">4-diphosphocytidyl-2-C-methyl-D-erythritol kinase</fullName>
        <shortName evidence="9">CMK</shortName>
        <ecNumber evidence="2 9">2.7.1.148</ecNumber>
    </recommendedName>
    <alternativeName>
        <fullName evidence="8 9">4-(cytidine-5'-diphospho)-2-C-methyl-D-erythritol kinase</fullName>
    </alternativeName>
</protein>
<dbReference type="InterPro" id="IPR014721">
    <property type="entry name" value="Ribsml_uS5_D2-typ_fold_subgr"/>
</dbReference>
<dbReference type="EMBL" id="FMZM01000013">
    <property type="protein sequence ID" value="SDD98744.1"/>
    <property type="molecule type" value="Genomic_DNA"/>
</dbReference>
<dbReference type="GO" id="GO:0016114">
    <property type="term" value="P:terpenoid biosynthetic process"/>
    <property type="evidence" value="ECO:0007669"/>
    <property type="project" value="UniProtKB-UniRule"/>
</dbReference>
<organism evidence="12 13">
    <name type="scientific">Nocardioides lianchengensis</name>
    <dbReference type="NCBI Taxonomy" id="1045774"/>
    <lineage>
        <taxon>Bacteria</taxon>
        <taxon>Bacillati</taxon>
        <taxon>Actinomycetota</taxon>
        <taxon>Actinomycetes</taxon>
        <taxon>Propionibacteriales</taxon>
        <taxon>Nocardioidaceae</taxon>
        <taxon>Nocardioides</taxon>
    </lineage>
</organism>
<comment type="function">
    <text evidence="9">Catalyzes the phosphorylation of the position 2 hydroxy group of 4-diphosphocytidyl-2C-methyl-D-erythritol.</text>
</comment>
<dbReference type="InterPro" id="IPR004424">
    <property type="entry name" value="IspE"/>
</dbReference>
<evidence type="ECO:0000256" key="9">
    <source>
        <dbReference type="HAMAP-Rule" id="MF_00061"/>
    </source>
</evidence>
<dbReference type="SUPFAM" id="SSF54211">
    <property type="entry name" value="Ribosomal protein S5 domain 2-like"/>
    <property type="match status" value="1"/>
</dbReference>
<dbReference type="GO" id="GO:0050515">
    <property type="term" value="F:4-(cytidine 5'-diphospho)-2-C-methyl-D-erythritol kinase activity"/>
    <property type="evidence" value="ECO:0007669"/>
    <property type="project" value="UniProtKB-UniRule"/>
</dbReference>
<keyword evidence="6 9" id="KW-0418">Kinase</keyword>
<name>A0A1G6Z7M3_9ACTN</name>
<dbReference type="InterPro" id="IPR013750">
    <property type="entry name" value="GHMP_kinase_C_dom"/>
</dbReference>
<dbReference type="Pfam" id="PF00288">
    <property type="entry name" value="GHMP_kinases_N"/>
    <property type="match status" value="1"/>
</dbReference>
<evidence type="ECO:0000256" key="2">
    <source>
        <dbReference type="ARBA" id="ARBA00012052"/>
    </source>
</evidence>
<keyword evidence="13" id="KW-1185">Reference proteome</keyword>
<evidence type="ECO:0000259" key="10">
    <source>
        <dbReference type="Pfam" id="PF00288"/>
    </source>
</evidence>
<evidence type="ECO:0000313" key="13">
    <source>
        <dbReference type="Proteomes" id="UP000199034"/>
    </source>
</evidence>
<dbReference type="HAMAP" id="MF_00061">
    <property type="entry name" value="IspE"/>
    <property type="match status" value="1"/>
</dbReference>
<keyword evidence="9" id="KW-0414">Isoprene biosynthesis</keyword>
<dbReference type="OrthoDB" id="3173073at2"/>